<comment type="caution">
    <text evidence="1">The sequence shown here is derived from an EMBL/GenBank/DDBJ whole genome shotgun (WGS) entry which is preliminary data.</text>
</comment>
<accession>A0ABU6QRV2</accession>
<feature type="non-terminal residue" evidence="1">
    <location>
        <position position="69"/>
    </location>
</feature>
<evidence type="ECO:0008006" key="3">
    <source>
        <dbReference type="Google" id="ProtNLM"/>
    </source>
</evidence>
<dbReference type="EMBL" id="JASCZI010001136">
    <property type="protein sequence ID" value="MED6114371.1"/>
    <property type="molecule type" value="Genomic_DNA"/>
</dbReference>
<gene>
    <name evidence="1" type="ORF">PIB30_079648</name>
</gene>
<organism evidence="1 2">
    <name type="scientific">Stylosanthes scabra</name>
    <dbReference type="NCBI Taxonomy" id="79078"/>
    <lineage>
        <taxon>Eukaryota</taxon>
        <taxon>Viridiplantae</taxon>
        <taxon>Streptophyta</taxon>
        <taxon>Embryophyta</taxon>
        <taxon>Tracheophyta</taxon>
        <taxon>Spermatophyta</taxon>
        <taxon>Magnoliopsida</taxon>
        <taxon>eudicotyledons</taxon>
        <taxon>Gunneridae</taxon>
        <taxon>Pentapetalae</taxon>
        <taxon>rosids</taxon>
        <taxon>fabids</taxon>
        <taxon>Fabales</taxon>
        <taxon>Fabaceae</taxon>
        <taxon>Papilionoideae</taxon>
        <taxon>50 kb inversion clade</taxon>
        <taxon>dalbergioids sensu lato</taxon>
        <taxon>Dalbergieae</taxon>
        <taxon>Pterocarpus clade</taxon>
        <taxon>Stylosanthes</taxon>
    </lineage>
</organism>
<proteinExistence type="predicted"/>
<sequence length="69" mass="7578">MSLTTVVAISACSTGASTPFSCDHRRRRALLRRGLLHFSIKSRWDPPPVQPPLVRYKSLEVAIPYGAAA</sequence>
<keyword evidence="2" id="KW-1185">Reference proteome</keyword>
<evidence type="ECO:0000313" key="1">
    <source>
        <dbReference type="EMBL" id="MED6114371.1"/>
    </source>
</evidence>
<dbReference type="Proteomes" id="UP001341840">
    <property type="component" value="Unassembled WGS sequence"/>
</dbReference>
<evidence type="ECO:0000313" key="2">
    <source>
        <dbReference type="Proteomes" id="UP001341840"/>
    </source>
</evidence>
<name>A0ABU6QRV2_9FABA</name>
<protein>
    <recommendedName>
        <fullName evidence="3">Secreted protein</fullName>
    </recommendedName>
</protein>
<reference evidence="1 2" key="1">
    <citation type="journal article" date="2023" name="Plants (Basel)">
        <title>Bridging the Gap: Combining Genomics and Transcriptomics Approaches to Understand Stylosanthes scabra, an Orphan Legume from the Brazilian Caatinga.</title>
        <authorList>
            <person name="Ferreira-Neto J.R.C."/>
            <person name="da Silva M.D."/>
            <person name="Binneck E."/>
            <person name="de Melo N.F."/>
            <person name="da Silva R.H."/>
            <person name="de Melo A.L.T.M."/>
            <person name="Pandolfi V."/>
            <person name="Bustamante F.O."/>
            <person name="Brasileiro-Vidal A.C."/>
            <person name="Benko-Iseppon A.M."/>
        </authorList>
    </citation>
    <scope>NUCLEOTIDE SEQUENCE [LARGE SCALE GENOMIC DNA]</scope>
    <source>
        <tissue evidence="1">Leaves</tissue>
    </source>
</reference>